<dbReference type="GO" id="GO:0004673">
    <property type="term" value="F:protein histidine kinase activity"/>
    <property type="evidence" value="ECO:0007669"/>
    <property type="project" value="UniProtKB-EC"/>
</dbReference>
<dbReference type="Pfam" id="PF13426">
    <property type="entry name" value="PAS_9"/>
    <property type="match status" value="1"/>
</dbReference>
<dbReference type="GO" id="GO:0003677">
    <property type="term" value="F:DNA binding"/>
    <property type="evidence" value="ECO:0007669"/>
    <property type="project" value="InterPro"/>
</dbReference>
<dbReference type="InterPro" id="IPR010982">
    <property type="entry name" value="Lambda_DNA-bd_dom_sf"/>
</dbReference>
<dbReference type="PROSITE" id="PS50113">
    <property type="entry name" value="PAC"/>
    <property type="match status" value="2"/>
</dbReference>
<dbReference type="OrthoDB" id="9809730at2"/>
<dbReference type="InterPro" id="IPR000014">
    <property type="entry name" value="PAS"/>
</dbReference>
<dbReference type="PANTHER" id="PTHR43304">
    <property type="entry name" value="PHYTOCHROME-LIKE PROTEIN CPH1"/>
    <property type="match status" value="1"/>
</dbReference>
<evidence type="ECO:0000256" key="1">
    <source>
        <dbReference type="ARBA" id="ARBA00000085"/>
    </source>
</evidence>
<reference evidence="9 10" key="1">
    <citation type="submission" date="2020-01" db="EMBL/GenBank/DDBJ databases">
        <title>Genome sequence of Desulfovibrio aerotolerans DSM 16695(T).</title>
        <authorList>
            <person name="Karnachuk O."/>
            <person name="Avakyan M."/>
            <person name="Mardanov A."/>
            <person name="Kadnikov V."/>
            <person name="Ravin N."/>
        </authorList>
    </citation>
    <scope>NUCLEOTIDE SEQUENCE [LARGE SCALE GENOMIC DNA]</scope>
    <source>
        <strain evidence="9 10">DSM 16695</strain>
    </source>
</reference>
<dbReference type="InterPro" id="IPR001610">
    <property type="entry name" value="PAC"/>
</dbReference>
<dbReference type="PANTHER" id="PTHR43304:SF1">
    <property type="entry name" value="PAC DOMAIN-CONTAINING PROTEIN"/>
    <property type="match status" value="1"/>
</dbReference>
<keyword evidence="3" id="KW-0597">Phosphoprotein</keyword>
<dbReference type="InterPro" id="IPR013655">
    <property type="entry name" value="PAS_fold_3"/>
</dbReference>
<dbReference type="SMART" id="SM00086">
    <property type="entry name" value="PAC"/>
    <property type="match status" value="2"/>
</dbReference>
<dbReference type="InterPro" id="IPR001387">
    <property type="entry name" value="Cro/C1-type_HTH"/>
</dbReference>
<dbReference type="CDD" id="cd00130">
    <property type="entry name" value="PAS"/>
    <property type="match status" value="3"/>
</dbReference>
<dbReference type="SUPFAM" id="SSF55785">
    <property type="entry name" value="PYP-like sensor domain (PAS domain)"/>
    <property type="match status" value="4"/>
</dbReference>
<dbReference type="SMART" id="SM00530">
    <property type="entry name" value="HTH_XRE"/>
    <property type="match status" value="1"/>
</dbReference>
<dbReference type="Pfam" id="PF01381">
    <property type="entry name" value="HTH_3"/>
    <property type="match status" value="1"/>
</dbReference>
<gene>
    <name evidence="9" type="ORF">GTA51_15685</name>
</gene>
<sequence length="723" mass="80022">MAALSFGERIRAKRLALLANDPRFTLRQLAARLGIQPSYLSRLERGAIPSLSEEHLQALARELNDDPDILCVLTGKLPGDVRRILLNAPQRLLPLVRALEQPDWLGPDARNTPPQFWDCYRESQHLARVGSFVRDLQTGEDFWSEEFFRIFGLPAGSPAPDFAAFMELVHPDDRQAVMSVRHRMAAGGEPIHYAYRFKRGDGLWRQAKAVARCQYDADGRARRILGTVQDVTTERQALEDLRAVAQFPEDNPNPVLRVGRDGRLAFANRASSPLLDAAGLAVGEPVGSPILDAVQAALTSATSQEIDMAVGAGVQRLTVVPLPASGQANIYGRDVSDLHHAADSLAAAEARCQRIINDAVLGIFRATQDGRLLSANPALARLFGYASAEEMLAQAGGDTNTLYQDPQRRREVVHRLANKEGLLNFENPYRRKDGSMFIGNLHARLSVEADGERVIEGFIEDITERQQVQAELAASEERLQTHLRNFPLPTFTFALSDRQFVLANANKAAEALSRGRIGGCLGSPAETIFEASPDVYLALWSAFEGRCTGRRRLSLRVPGAEDAGLFDMTFVFVAPDTVMLHAEEITALARMRDDLHRTAETLRTILEHVPYATLLAAADGRTLYVNQRFTDLVGYTLDDIPSVVEWMPKAYPDPNLRARVAADWQSIQGRPCHRIYPVRCGDGRSRWIDFNTVALPDGRMLLTLNEADPRPLLGTSRADHSQP</sequence>
<dbReference type="PROSITE" id="PS50112">
    <property type="entry name" value="PAS"/>
    <property type="match status" value="2"/>
</dbReference>
<proteinExistence type="predicted"/>
<evidence type="ECO:0000259" key="6">
    <source>
        <dbReference type="PROSITE" id="PS50112"/>
    </source>
</evidence>
<name>A0A7C9IY01_9BACT</name>
<evidence type="ECO:0000259" key="7">
    <source>
        <dbReference type="PROSITE" id="PS50113"/>
    </source>
</evidence>
<evidence type="ECO:0000259" key="8">
    <source>
        <dbReference type="PROSITE" id="PS50943"/>
    </source>
</evidence>
<feature type="domain" description="PAS" evidence="6">
    <location>
        <begin position="598"/>
        <end position="640"/>
    </location>
</feature>
<evidence type="ECO:0000256" key="5">
    <source>
        <dbReference type="ARBA" id="ARBA00022777"/>
    </source>
</evidence>
<dbReference type="Gene3D" id="3.30.450.20">
    <property type="entry name" value="PAS domain"/>
    <property type="match status" value="3"/>
</dbReference>
<comment type="caution">
    <text evidence="9">The sequence shown here is derived from an EMBL/GenBank/DDBJ whole genome shotgun (WGS) entry which is preliminary data.</text>
</comment>
<dbReference type="Gene3D" id="1.10.260.40">
    <property type="entry name" value="lambda repressor-like DNA-binding domains"/>
    <property type="match status" value="1"/>
</dbReference>
<evidence type="ECO:0000313" key="10">
    <source>
        <dbReference type="Proteomes" id="UP000482487"/>
    </source>
</evidence>
<dbReference type="InterPro" id="IPR035965">
    <property type="entry name" value="PAS-like_dom_sf"/>
</dbReference>
<protein>
    <recommendedName>
        <fullName evidence="2">histidine kinase</fullName>
        <ecNumber evidence="2">2.7.13.3</ecNumber>
    </recommendedName>
</protein>
<dbReference type="CDD" id="cd00093">
    <property type="entry name" value="HTH_XRE"/>
    <property type="match status" value="1"/>
</dbReference>
<evidence type="ECO:0000313" key="9">
    <source>
        <dbReference type="EMBL" id="MYL84562.1"/>
    </source>
</evidence>
<keyword evidence="5" id="KW-0418">Kinase</keyword>
<accession>A0A7C9IY01</accession>
<feature type="domain" description="HTH cro/C1-type" evidence="8">
    <location>
        <begin position="10"/>
        <end position="70"/>
    </location>
</feature>
<dbReference type="InterPro" id="IPR000700">
    <property type="entry name" value="PAS-assoc_C"/>
</dbReference>
<dbReference type="RefSeq" id="WP_160962714.1">
    <property type="nucleotide sequence ID" value="NZ_WVUD01000035.1"/>
</dbReference>
<evidence type="ECO:0000256" key="3">
    <source>
        <dbReference type="ARBA" id="ARBA00022553"/>
    </source>
</evidence>
<feature type="domain" description="PAS" evidence="6">
    <location>
        <begin position="348"/>
        <end position="389"/>
    </location>
</feature>
<comment type="catalytic activity">
    <reaction evidence="1">
        <text>ATP + protein L-histidine = ADP + protein N-phospho-L-histidine.</text>
        <dbReference type="EC" id="2.7.13.3"/>
    </reaction>
</comment>
<organism evidence="9 10">
    <name type="scientific">Solidesulfovibrio aerotolerans</name>
    <dbReference type="NCBI Taxonomy" id="295255"/>
    <lineage>
        <taxon>Bacteria</taxon>
        <taxon>Pseudomonadati</taxon>
        <taxon>Thermodesulfobacteriota</taxon>
        <taxon>Desulfovibrionia</taxon>
        <taxon>Desulfovibrionales</taxon>
        <taxon>Desulfovibrionaceae</taxon>
        <taxon>Solidesulfovibrio</taxon>
    </lineage>
</organism>
<dbReference type="AlphaFoldDB" id="A0A7C9IY01"/>
<evidence type="ECO:0000256" key="2">
    <source>
        <dbReference type="ARBA" id="ARBA00012438"/>
    </source>
</evidence>
<keyword evidence="4" id="KW-0808">Transferase</keyword>
<feature type="domain" description="PAC" evidence="7">
    <location>
        <begin position="423"/>
        <end position="474"/>
    </location>
</feature>
<dbReference type="Pfam" id="PF13188">
    <property type="entry name" value="PAS_8"/>
    <property type="match status" value="1"/>
</dbReference>
<dbReference type="SUPFAM" id="SSF47413">
    <property type="entry name" value="lambda repressor-like DNA-binding domains"/>
    <property type="match status" value="1"/>
</dbReference>
<dbReference type="PROSITE" id="PS50943">
    <property type="entry name" value="HTH_CROC1"/>
    <property type="match status" value="1"/>
</dbReference>
<dbReference type="Gene3D" id="2.10.70.100">
    <property type="match status" value="1"/>
</dbReference>
<dbReference type="EMBL" id="WVUD01000035">
    <property type="protein sequence ID" value="MYL84562.1"/>
    <property type="molecule type" value="Genomic_DNA"/>
</dbReference>
<dbReference type="Proteomes" id="UP000482487">
    <property type="component" value="Unassembled WGS sequence"/>
</dbReference>
<dbReference type="EC" id="2.7.13.3" evidence="2"/>
<evidence type="ECO:0000256" key="4">
    <source>
        <dbReference type="ARBA" id="ARBA00022679"/>
    </source>
</evidence>
<dbReference type="SMART" id="SM00091">
    <property type="entry name" value="PAS"/>
    <property type="match status" value="4"/>
</dbReference>
<dbReference type="Pfam" id="PF08447">
    <property type="entry name" value="PAS_3"/>
    <property type="match status" value="1"/>
</dbReference>
<dbReference type="InterPro" id="IPR052162">
    <property type="entry name" value="Sensor_kinase/Photoreceptor"/>
</dbReference>
<dbReference type="NCBIfam" id="TIGR00229">
    <property type="entry name" value="sensory_box"/>
    <property type="match status" value="3"/>
</dbReference>
<feature type="domain" description="PAC" evidence="7">
    <location>
        <begin position="191"/>
        <end position="243"/>
    </location>
</feature>
<keyword evidence="10" id="KW-1185">Reference proteome</keyword>